<organism evidence="1 2">
    <name type="scientific">Weissella ceti</name>
    <dbReference type="NCBI Taxonomy" id="759620"/>
    <lineage>
        <taxon>Bacteria</taxon>
        <taxon>Bacillati</taxon>
        <taxon>Bacillota</taxon>
        <taxon>Bacilli</taxon>
        <taxon>Lactobacillales</taxon>
        <taxon>Lactobacillaceae</taxon>
        <taxon>Weissella</taxon>
    </lineage>
</organism>
<reference evidence="1 2" key="1">
    <citation type="journal article" date="2014" name="Genome Announc.">
        <title>Complete Genome Sequences of Fish Pathogenic Weissella ceti Strains WS74 and WS105.</title>
        <authorList>
            <person name="Figueiredo H.C."/>
            <person name="Leal C.A."/>
            <person name="Dorella F.A."/>
            <person name="Carvalho A.F."/>
            <person name="Soares S.C."/>
            <person name="Pereira F.L."/>
            <person name="Azevedo V.A."/>
        </authorList>
    </citation>
    <scope>NUCLEOTIDE SEQUENCE [LARGE SCALE GENOMIC DNA]</scope>
    <source>
        <strain evidence="1 2">WS74</strain>
    </source>
</reference>
<accession>A0A075TXP8</accession>
<evidence type="ECO:0000313" key="1">
    <source>
        <dbReference type="EMBL" id="AIM62277.1"/>
    </source>
</evidence>
<gene>
    <name evidence="1" type="ORF">WS74_0025</name>
</gene>
<dbReference type="Proteomes" id="UP000029079">
    <property type="component" value="Chromosome"/>
</dbReference>
<name>A0A075TXP8_9LACO</name>
<keyword evidence="2" id="KW-1185">Reference proteome</keyword>
<reference evidence="2" key="2">
    <citation type="submission" date="2014-08" db="EMBL/GenBank/DDBJ databases">
        <title>Complete genome of Weissella ceti strain WS74 isolated from diseased rainbow trout in Brazil.</title>
        <authorList>
            <person name="Figueiredo H.C.P."/>
            <person name="Leal C.A.G."/>
            <person name="Pereira F.L."/>
            <person name="Soares S.C."/>
            <person name="Dorella F.A."/>
            <person name="Carvalho A.F."/>
            <person name="Azevedo V.A.C."/>
        </authorList>
    </citation>
    <scope>NUCLEOTIDE SEQUENCE [LARGE SCALE GENOMIC DNA]</scope>
    <source>
        <strain evidence="2">WS74</strain>
    </source>
</reference>
<proteinExistence type="predicted"/>
<dbReference type="KEGG" id="wce:WS08_0026"/>
<dbReference type="KEGG" id="wci:WS105_0026"/>
<dbReference type="KEGG" id="wct:WS74_0025"/>
<sequence length="51" mass="5723">MKDKAVHMEKLIVLFLAMLLVGGACLAITGHYTHYTFGQQTPAQEQQNLVY</sequence>
<evidence type="ECO:0000313" key="2">
    <source>
        <dbReference type="Proteomes" id="UP000029079"/>
    </source>
</evidence>
<dbReference type="PROSITE" id="PS51257">
    <property type="entry name" value="PROKAR_LIPOPROTEIN"/>
    <property type="match status" value="1"/>
</dbReference>
<dbReference type="EMBL" id="CP009223">
    <property type="protein sequence ID" value="AIM62277.1"/>
    <property type="molecule type" value="Genomic_DNA"/>
</dbReference>
<dbReference type="AlphaFoldDB" id="A0A075TXP8"/>
<dbReference type="RefSeq" id="WP_157788559.1">
    <property type="nucleotide sequence ID" value="NZ_CP009223.1"/>
</dbReference>
<protein>
    <submittedName>
        <fullName evidence="1">Uncharacterized protein</fullName>
    </submittedName>
</protein>
<dbReference type="PATRIC" id="fig|759620.7.peg.24"/>